<evidence type="ECO:0000313" key="3">
    <source>
        <dbReference type="EMBL" id="CDW71192.1"/>
    </source>
</evidence>
<feature type="region of interest" description="Disordered" evidence="1">
    <location>
        <begin position="1"/>
        <end position="24"/>
    </location>
</feature>
<evidence type="ECO:0000256" key="1">
    <source>
        <dbReference type="SAM" id="MobiDB-lite"/>
    </source>
</evidence>
<protein>
    <recommendedName>
        <fullName evidence="5">Transmembrane protein</fullName>
    </recommendedName>
</protein>
<dbReference type="EMBL" id="CCKQ01000123">
    <property type="protein sequence ID" value="CDW71192.1"/>
    <property type="molecule type" value="Genomic_DNA"/>
</dbReference>
<feature type="transmembrane region" description="Helical" evidence="2">
    <location>
        <begin position="333"/>
        <end position="357"/>
    </location>
</feature>
<proteinExistence type="predicted"/>
<evidence type="ECO:0008006" key="5">
    <source>
        <dbReference type="Google" id="ProtNLM"/>
    </source>
</evidence>
<reference evidence="3 4" key="1">
    <citation type="submission" date="2014-06" db="EMBL/GenBank/DDBJ databases">
        <authorList>
            <person name="Swart Estienne"/>
        </authorList>
    </citation>
    <scope>NUCLEOTIDE SEQUENCE [LARGE SCALE GENOMIC DNA]</scope>
    <source>
        <strain evidence="3 4">130c</strain>
    </source>
</reference>
<name>A0A077ZMJ4_STYLE</name>
<keyword evidence="2" id="KW-1133">Transmembrane helix</keyword>
<feature type="compositionally biased region" description="Acidic residues" evidence="1">
    <location>
        <begin position="103"/>
        <end position="113"/>
    </location>
</feature>
<dbReference type="AlphaFoldDB" id="A0A077ZMJ4"/>
<dbReference type="Proteomes" id="UP000039865">
    <property type="component" value="Unassembled WGS sequence"/>
</dbReference>
<dbReference type="SUPFAM" id="SSF48452">
    <property type="entry name" value="TPR-like"/>
    <property type="match status" value="1"/>
</dbReference>
<feature type="region of interest" description="Disordered" evidence="1">
    <location>
        <begin position="97"/>
        <end position="131"/>
    </location>
</feature>
<gene>
    <name evidence="3" type="primary">Contig17927.g19058</name>
    <name evidence="3" type="ORF">STYLEM_132</name>
</gene>
<feature type="compositionally biased region" description="Low complexity" evidence="1">
    <location>
        <begin position="63"/>
        <end position="81"/>
    </location>
</feature>
<accession>A0A077ZMJ4</accession>
<dbReference type="InterPro" id="IPR011990">
    <property type="entry name" value="TPR-like_helical_dom_sf"/>
</dbReference>
<keyword evidence="2" id="KW-0472">Membrane</keyword>
<sequence length="372" mass="43878">MKKQNKKDKLILKPQKSLQSSPNLQFDNVKKQSFSPFIQSSNVYDLLPEETHEDEKMMENHKLNNFRPPSNNNSNKSTLNSMGLNQFMEGENLKNLGLSTKEEDTDERDDDDVLSDKHHDLNNYSDQLSKDNHHVINGQNENETQILITKKKDQQIQFNGEKHLSDDMQDEFMSLDPSQSQEKSQKHILKDIAFMMIQGDYKQALQNLQKLQNPSNEVNFLQITCHIKLKNYHRAIQMLNDLKRNQLNRKIKLKAIQLRMQVFRKLAKYDESLNDARCLQALMDHRQLIQNEDLKHQIKELKILSEHYENKKKSIYIRALEAILHFMKHNKNLMILIVGLLLAYLCRTQFSNVFWYVKNFQQTISQLKILNA</sequence>
<organism evidence="3 4">
    <name type="scientific">Stylonychia lemnae</name>
    <name type="common">Ciliate</name>
    <dbReference type="NCBI Taxonomy" id="5949"/>
    <lineage>
        <taxon>Eukaryota</taxon>
        <taxon>Sar</taxon>
        <taxon>Alveolata</taxon>
        <taxon>Ciliophora</taxon>
        <taxon>Intramacronucleata</taxon>
        <taxon>Spirotrichea</taxon>
        <taxon>Stichotrichia</taxon>
        <taxon>Sporadotrichida</taxon>
        <taxon>Oxytrichidae</taxon>
        <taxon>Stylonychinae</taxon>
        <taxon>Stylonychia</taxon>
    </lineage>
</organism>
<evidence type="ECO:0000256" key="2">
    <source>
        <dbReference type="SAM" id="Phobius"/>
    </source>
</evidence>
<evidence type="ECO:0000313" key="4">
    <source>
        <dbReference type="Proteomes" id="UP000039865"/>
    </source>
</evidence>
<dbReference type="InParanoid" id="A0A077ZMJ4"/>
<dbReference type="Gene3D" id="1.25.40.10">
    <property type="entry name" value="Tetratricopeptide repeat domain"/>
    <property type="match status" value="1"/>
</dbReference>
<feature type="region of interest" description="Disordered" evidence="1">
    <location>
        <begin position="62"/>
        <end position="81"/>
    </location>
</feature>
<keyword evidence="4" id="KW-1185">Reference proteome</keyword>
<keyword evidence="2" id="KW-0812">Transmembrane</keyword>